<evidence type="ECO:0000256" key="1">
    <source>
        <dbReference type="SAM" id="MobiDB-lite"/>
    </source>
</evidence>
<feature type="region of interest" description="Disordered" evidence="1">
    <location>
        <begin position="1"/>
        <end position="31"/>
    </location>
</feature>
<gene>
    <name evidence="2" type="ORF">E2C01_092235</name>
</gene>
<accession>A0A5B7JL82</accession>
<feature type="compositionally biased region" description="Polar residues" evidence="1">
    <location>
        <begin position="1"/>
        <end position="11"/>
    </location>
</feature>
<keyword evidence="3" id="KW-1185">Reference proteome</keyword>
<organism evidence="2 3">
    <name type="scientific">Portunus trituberculatus</name>
    <name type="common">Swimming crab</name>
    <name type="synonym">Neptunus trituberculatus</name>
    <dbReference type="NCBI Taxonomy" id="210409"/>
    <lineage>
        <taxon>Eukaryota</taxon>
        <taxon>Metazoa</taxon>
        <taxon>Ecdysozoa</taxon>
        <taxon>Arthropoda</taxon>
        <taxon>Crustacea</taxon>
        <taxon>Multicrustacea</taxon>
        <taxon>Malacostraca</taxon>
        <taxon>Eumalacostraca</taxon>
        <taxon>Eucarida</taxon>
        <taxon>Decapoda</taxon>
        <taxon>Pleocyemata</taxon>
        <taxon>Brachyura</taxon>
        <taxon>Eubrachyura</taxon>
        <taxon>Portunoidea</taxon>
        <taxon>Portunidae</taxon>
        <taxon>Portuninae</taxon>
        <taxon>Portunus</taxon>
    </lineage>
</organism>
<dbReference type="Proteomes" id="UP000324222">
    <property type="component" value="Unassembled WGS sequence"/>
</dbReference>
<dbReference type="EMBL" id="VSRR010107990">
    <property type="protein sequence ID" value="MPC96952.1"/>
    <property type="molecule type" value="Genomic_DNA"/>
</dbReference>
<dbReference type="AlphaFoldDB" id="A0A5B7JL82"/>
<dbReference type="OrthoDB" id="6356419at2759"/>
<comment type="caution">
    <text evidence="2">The sequence shown here is derived from an EMBL/GenBank/DDBJ whole genome shotgun (WGS) entry which is preliminary data.</text>
</comment>
<name>A0A5B7JL82_PORTR</name>
<reference evidence="2 3" key="1">
    <citation type="submission" date="2019-05" db="EMBL/GenBank/DDBJ databases">
        <title>Another draft genome of Portunus trituberculatus and its Hox gene families provides insights of decapod evolution.</title>
        <authorList>
            <person name="Jeong J.-H."/>
            <person name="Song I."/>
            <person name="Kim S."/>
            <person name="Choi T."/>
            <person name="Kim D."/>
            <person name="Ryu S."/>
            <person name="Kim W."/>
        </authorList>
    </citation>
    <scope>NUCLEOTIDE SEQUENCE [LARGE SCALE GENOMIC DNA]</scope>
    <source>
        <tissue evidence="2">Muscle</tissue>
    </source>
</reference>
<evidence type="ECO:0000313" key="3">
    <source>
        <dbReference type="Proteomes" id="UP000324222"/>
    </source>
</evidence>
<protein>
    <submittedName>
        <fullName evidence="2">Uncharacterized protein</fullName>
    </submittedName>
</protein>
<sequence length="101" mass="11149">MDALNSASKTVTEGVDEMITMQRDRRRSPSYDEDYIVSAPAPAPAQPGEHPAWLLCSLGVQVYVGRGIMIMKTGNQSSDLHRPFHPSLCQCKSDHAHNLKV</sequence>
<evidence type="ECO:0000313" key="2">
    <source>
        <dbReference type="EMBL" id="MPC96952.1"/>
    </source>
</evidence>
<proteinExistence type="predicted"/>